<dbReference type="InterPro" id="IPR035899">
    <property type="entry name" value="DBL_dom_sf"/>
</dbReference>
<dbReference type="Gene3D" id="1.20.900.10">
    <property type="entry name" value="Dbl homology (DH) domain"/>
    <property type="match status" value="1"/>
</dbReference>
<dbReference type="InterPro" id="IPR011993">
    <property type="entry name" value="PH-like_dom_sf"/>
</dbReference>
<dbReference type="Pfam" id="PF00621">
    <property type="entry name" value="RhoGEF"/>
    <property type="match status" value="1"/>
</dbReference>
<evidence type="ECO:0000313" key="3">
    <source>
        <dbReference type="WBParaSite" id="TREG1_49230.1"/>
    </source>
</evidence>
<dbReference type="AlphaFoldDB" id="A0AA85JRY4"/>
<dbReference type="InterPro" id="IPR000219">
    <property type="entry name" value="DH_dom"/>
</dbReference>
<accession>A0AA85JRY4</accession>
<feature type="domain" description="DH" evidence="1">
    <location>
        <begin position="1"/>
        <end position="192"/>
    </location>
</feature>
<dbReference type="PROSITE" id="PS50010">
    <property type="entry name" value="DH_2"/>
    <property type="match status" value="1"/>
</dbReference>
<sequence>MAWEELLSTEEVYIEILQNVYNMINISKDTDYNRTVSVTQLSYTMLNEKLLGNWFELLSFHKKRLLPSLAMCNGNAKMIKYWASVVAPYLIDLYTTYCSLYAKASQLCAYLDRISCKQISLLHGDKETHEMPKGYQNSTRLFKCHLSTPVRRIQCYHLLFERLKTEAHISDIKYLDDVRKIFNKICATLDITMNLRSLNVRPSKLGYFLLEGDFAITQSVESIKSKKRSHVILFSKMLLITKPYSSSSSSSSTPSLKTYLSERKSCQKYFPSLEDYIAFFEFSHNTSLNSSKIVYEVEDELCIS</sequence>
<organism evidence="2 3">
    <name type="scientific">Trichobilharzia regenti</name>
    <name type="common">Nasal bird schistosome</name>
    <dbReference type="NCBI Taxonomy" id="157069"/>
    <lineage>
        <taxon>Eukaryota</taxon>
        <taxon>Metazoa</taxon>
        <taxon>Spiralia</taxon>
        <taxon>Lophotrochozoa</taxon>
        <taxon>Platyhelminthes</taxon>
        <taxon>Trematoda</taxon>
        <taxon>Digenea</taxon>
        <taxon>Strigeidida</taxon>
        <taxon>Schistosomatoidea</taxon>
        <taxon>Schistosomatidae</taxon>
        <taxon>Trichobilharzia</taxon>
    </lineage>
</organism>
<keyword evidence="2" id="KW-1185">Reference proteome</keyword>
<dbReference type="WBParaSite" id="TREG1_49230.1">
    <property type="protein sequence ID" value="TREG1_49230.1"/>
    <property type="gene ID" value="TREG1_49230"/>
</dbReference>
<evidence type="ECO:0000259" key="1">
    <source>
        <dbReference type="PROSITE" id="PS50010"/>
    </source>
</evidence>
<dbReference type="Gene3D" id="2.30.29.30">
    <property type="entry name" value="Pleckstrin-homology domain (PH domain)/Phosphotyrosine-binding domain (PTB)"/>
    <property type="match status" value="1"/>
</dbReference>
<dbReference type="Proteomes" id="UP000050795">
    <property type="component" value="Unassembled WGS sequence"/>
</dbReference>
<evidence type="ECO:0000313" key="2">
    <source>
        <dbReference type="Proteomes" id="UP000050795"/>
    </source>
</evidence>
<name>A0AA85JRY4_TRIRE</name>
<reference evidence="2" key="1">
    <citation type="submission" date="2022-06" db="EMBL/GenBank/DDBJ databases">
        <authorList>
            <person name="Berger JAMES D."/>
            <person name="Berger JAMES D."/>
        </authorList>
    </citation>
    <scope>NUCLEOTIDE SEQUENCE [LARGE SCALE GENOMIC DNA]</scope>
</reference>
<reference evidence="3" key="2">
    <citation type="submission" date="2023-11" db="UniProtKB">
        <authorList>
            <consortium name="WormBaseParasite"/>
        </authorList>
    </citation>
    <scope>IDENTIFICATION</scope>
</reference>
<dbReference type="GO" id="GO:0005085">
    <property type="term" value="F:guanyl-nucleotide exchange factor activity"/>
    <property type="evidence" value="ECO:0007669"/>
    <property type="project" value="InterPro"/>
</dbReference>
<proteinExistence type="predicted"/>
<dbReference type="SUPFAM" id="SSF48065">
    <property type="entry name" value="DBL homology domain (DH-domain)"/>
    <property type="match status" value="1"/>
</dbReference>
<protein>
    <recommendedName>
        <fullName evidence="1">DH domain-containing protein</fullName>
    </recommendedName>
</protein>